<keyword evidence="2 11" id="KW-0813">Transport</keyword>
<evidence type="ECO:0000256" key="12">
    <source>
        <dbReference type="RuleBase" id="RU003357"/>
    </source>
</evidence>
<evidence type="ECO:0000256" key="1">
    <source>
        <dbReference type="ARBA" id="ARBA00004571"/>
    </source>
</evidence>
<dbReference type="InterPro" id="IPR000531">
    <property type="entry name" value="Beta-barrel_TonB"/>
</dbReference>
<keyword evidence="9 11" id="KW-0472">Membrane</keyword>
<dbReference type="Proteomes" id="UP000240527">
    <property type="component" value="Chromosome"/>
</dbReference>
<evidence type="ECO:0000256" key="11">
    <source>
        <dbReference type="PROSITE-ProRule" id="PRU01360"/>
    </source>
</evidence>
<dbReference type="Pfam" id="PF07715">
    <property type="entry name" value="Plug"/>
    <property type="match status" value="1"/>
</dbReference>
<keyword evidence="8 12" id="KW-0798">TonB box</keyword>
<keyword evidence="3 11" id="KW-1134">Transmembrane beta strand</keyword>
<dbReference type="PANTHER" id="PTHR32552:SF81">
    <property type="entry name" value="TONB-DEPENDENT OUTER MEMBRANE RECEPTOR"/>
    <property type="match status" value="1"/>
</dbReference>
<feature type="signal peptide" evidence="13">
    <location>
        <begin position="1"/>
        <end position="24"/>
    </location>
</feature>
<evidence type="ECO:0000256" key="5">
    <source>
        <dbReference type="ARBA" id="ARBA00022692"/>
    </source>
</evidence>
<dbReference type="PANTHER" id="PTHR32552">
    <property type="entry name" value="FERRICHROME IRON RECEPTOR-RELATED"/>
    <property type="match status" value="1"/>
</dbReference>
<name>A0ABM6TIW1_9CAUL</name>
<dbReference type="InterPro" id="IPR039426">
    <property type="entry name" value="TonB-dep_rcpt-like"/>
</dbReference>
<evidence type="ECO:0000256" key="4">
    <source>
        <dbReference type="ARBA" id="ARBA00022496"/>
    </source>
</evidence>
<dbReference type="Pfam" id="PF00593">
    <property type="entry name" value="TonB_dep_Rec_b-barrel"/>
    <property type="match status" value="1"/>
</dbReference>
<evidence type="ECO:0000256" key="3">
    <source>
        <dbReference type="ARBA" id="ARBA00022452"/>
    </source>
</evidence>
<evidence type="ECO:0000256" key="2">
    <source>
        <dbReference type="ARBA" id="ARBA00022448"/>
    </source>
</evidence>
<evidence type="ECO:0000259" key="15">
    <source>
        <dbReference type="Pfam" id="PF07715"/>
    </source>
</evidence>
<keyword evidence="4" id="KW-0410">Iron transport</keyword>
<accession>A0ABM6TIW1</accession>
<dbReference type="RefSeq" id="WP_013080115.1">
    <property type="nucleotide sequence ID" value="NZ_CP027850.1"/>
</dbReference>
<keyword evidence="17" id="KW-1185">Reference proteome</keyword>
<evidence type="ECO:0000256" key="7">
    <source>
        <dbReference type="ARBA" id="ARBA00023065"/>
    </source>
</evidence>
<dbReference type="PROSITE" id="PS52016">
    <property type="entry name" value="TONB_DEPENDENT_REC_3"/>
    <property type="match status" value="1"/>
</dbReference>
<evidence type="ECO:0000256" key="13">
    <source>
        <dbReference type="SAM" id="SignalP"/>
    </source>
</evidence>
<keyword evidence="16" id="KW-0675">Receptor</keyword>
<dbReference type="SUPFAM" id="SSF56935">
    <property type="entry name" value="Porins"/>
    <property type="match status" value="1"/>
</dbReference>
<sequence>MIDKRWCMASACGAALMSAVAAQAQTAAPKDTASTVEEVVVTANKRSENLMDVPVAVTAFTSQAIADKRLAVLSDLNNAAPNVRISGGDAAANPKMFIRGVGLSDFNPTTASAVGVYVDGVYIGSPFATLSSFFDLGQIEVLRGPQGTLYGKNTTGGAISITSNRPTWRPSAEGSVEYGRFKSLTVNGAVSGPLIEDKLAFRLAGQYLRDDGATLNTVTGDHVNNANRGAIRGSLLFTPSDRDEALLSVTRYANRGGARQAKQRPLFPATAAATGADGLCKPGYYYSGACTDISGYADPSADPYRVAADVQGKDRVDYYSTSLNYTHHFDGVELVSISAFQNVRRNIDENSDTSPADILHNHFIAYQKEWSQELRLQADVGKLKWVLGAYYMRDELKNNSTFDVLRDFRPFFTSPSNPTGVSVDNSVVFLRYAYTQNTDTYALFGQADYSLTDKLTATVGLRYSADKKTFDYHETAEEAFDLVPPYAQRKTFGAFSGRLGLRYDLTDESNIYATYNRGFKSGGFFGGQADRESYADQLAPYGNETVDAYEVGSKSSLFDRRLRLSLSAFYYDYKDLQAFAFVVRGARTVQILDNAGSARVYGGEAEITAVPIRNLTLTGGLALLHAKYKDYKSEGGDYSGNQMPEAPKFNASLSAKYKVELASGASIEPSLDASYRTRIFFDPSETERLSSPAVFQLNGQLAWRSPDEHLEAGLWAKNLTDKAVLVEISPIAGLGYDMLSYAPPRTFGVFLRYHY</sequence>
<evidence type="ECO:0000256" key="6">
    <source>
        <dbReference type="ARBA" id="ARBA00023004"/>
    </source>
</evidence>
<evidence type="ECO:0000256" key="8">
    <source>
        <dbReference type="ARBA" id="ARBA00023077"/>
    </source>
</evidence>
<comment type="similarity">
    <text evidence="11 12">Belongs to the TonB-dependent receptor family.</text>
</comment>
<keyword evidence="10 11" id="KW-0998">Cell outer membrane</keyword>
<feature type="domain" description="TonB-dependent receptor plug" evidence="15">
    <location>
        <begin position="50"/>
        <end position="158"/>
    </location>
</feature>
<dbReference type="Gene3D" id="2.40.170.20">
    <property type="entry name" value="TonB-dependent receptor, beta-barrel domain"/>
    <property type="match status" value="1"/>
</dbReference>
<evidence type="ECO:0000259" key="14">
    <source>
        <dbReference type="Pfam" id="PF00593"/>
    </source>
</evidence>
<keyword evidence="7" id="KW-0406">Ion transport</keyword>
<keyword evidence="6" id="KW-0408">Iron</keyword>
<organism evidence="16 17">
    <name type="scientific">Caulobacter segnis</name>
    <dbReference type="NCBI Taxonomy" id="88688"/>
    <lineage>
        <taxon>Bacteria</taxon>
        <taxon>Pseudomonadati</taxon>
        <taxon>Pseudomonadota</taxon>
        <taxon>Alphaproteobacteria</taxon>
        <taxon>Caulobacterales</taxon>
        <taxon>Caulobacteraceae</taxon>
        <taxon>Caulobacter</taxon>
    </lineage>
</organism>
<evidence type="ECO:0000256" key="10">
    <source>
        <dbReference type="ARBA" id="ARBA00023237"/>
    </source>
</evidence>
<keyword evidence="13" id="KW-0732">Signal</keyword>
<dbReference type="CDD" id="cd01347">
    <property type="entry name" value="ligand_gated_channel"/>
    <property type="match status" value="1"/>
</dbReference>
<reference evidence="16 17" key="1">
    <citation type="journal article" date="2015" name="Biotechnol. Bioeng.">
        <title>Genome sequence and phenotypic characterization of Caulobacter segnis.</title>
        <authorList>
            <person name="Patel S."/>
            <person name="Fletcher B."/>
            <person name="Scott D.C."/>
            <person name="Ely B."/>
        </authorList>
    </citation>
    <scope>NUCLEOTIDE SEQUENCE [LARGE SCALE GENOMIC DNA]</scope>
    <source>
        <strain evidence="16 17">TK0059</strain>
    </source>
</reference>
<dbReference type="InterPro" id="IPR012910">
    <property type="entry name" value="Plug_dom"/>
</dbReference>
<protein>
    <submittedName>
        <fullName evidence="16">TonB-dependent receptor</fullName>
    </submittedName>
</protein>
<proteinExistence type="inferred from homology"/>
<evidence type="ECO:0000313" key="17">
    <source>
        <dbReference type="Proteomes" id="UP000240527"/>
    </source>
</evidence>
<keyword evidence="5 11" id="KW-0812">Transmembrane</keyword>
<feature type="chain" id="PRO_5045194519" evidence="13">
    <location>
        <begin position="25"/>
        <end position="755"/>
    </location>
</feature>
<comment type="subcellular location">
    <subcellularLocation>
        <location evidence="1 11">Cell outer membrane</location>
        <topology evidence="1 11">Multi-pass membrane protein</topology>
    </subcellularLocation>
</comment>
<dbReference type="EMBL" id="CP027850">
    <property type="protein sequence ID" value="AVQ03126.1"/>
    <property type="molecule type" value="Genomic_DNA"/>
</dbReference>
<evidence type="ECO:0000256" key="9">
    <source>
        <dbReference type="ARBA" id="ARBA00023136"/>
    </source>
</evidence>
<dbReference type="InterPro" id="IPR036942">
    <property type="entry name" value="Beta-barrel_TonB_sf"/>
</dbReference>
<evidence type="ECO:0000313" key="16">
    <source>
        <dbReference type="EMBL" id="AVQ03126.1"/>
    </source>
</evidence>
<gene>
    <name evidence="16" type="ORF">B7G68_15495</name>
</gene>
<feature type="domain" description="TonB-dependent receptor-like beta-barrel" evidence="14">
    <location>
        <begin position="286"/>
        <end position="719"/>
    </location>
</feature>